<feature type="region of interest" description="Disordered" evidence="9">
    <location>
        <begin position="43"/>
        <end position="71"/>
    </location>
</feature>
<dbReference type="AlphaFoldDB" id="A0A9W8E2R0"/>
<keyword evidence="2 8" id="KW-0436">Ligase</keyword>
<gene>
    <name evidence="11" type="ORF">IWQ60_000568</name>
</gene>
<evidence type="ECO:0000256" key="8">
    <source>
        <dbReference type="HAMAP-Rule" id="MF_03147"/>
    </source>
</evidence>
<dbReference type="HAMAP" id="MF_00121">
    <property type="entry name" value="GatB"/>
    <property type="match status" value="1"/>
</dbReference>
<dbReference type="InterPro" id="IPR014746">
    <property type="entry name" value="Gln_synth/guanido_kin_cat_dom"/>
</dbReference>
<evidence type="ECO:0000259" key="10">
    <source>
        <dbReference type="SMART" id="SM00845"/>
    </source>
</evidence>
<dbReference type="InterPro" id="IPR006075">
    <property type="entry name" value="Asn/Gln-tRNA_Trfase_suB/E_cat"/>
</dbReference>
<evidence type="ECO:0000256" key="2">
    <source>
        <dbReference type="ARBA" id="ARBA00022598"/>
    </source>
</evidence>
<feature type="compositionally biased region" description="Polar residues" evidence="9">
    <location>
        <begin position="44"/>
        <end position="70"/>
    </location>
</feature>
<comment type="caution">
    <text evidence="11">The sequence shown here is derived from an EMBL/GenBank/DDBJ whole genome shotgun (WGS) entry which is preliminary data.</text>
</comment>
<dbReference type="InterPro" id="IPR017959">
    <property type="entry name" value="Asn/Gln-tRNA_amidoTrfase_suB/E"/>
</dbReference>
<dbReference type="Proteomes" id="UP001150569">
    <property type="component" value="Unassembled WGS sequence"/>
</dbReference>
<accession>A0A9W8E2R0</accession>
<protein>
    <recommendedName>
        <fullName evidence="8">Glutamyl-tRNA(Gln) amidotransferase subunit B, mitochondrial</fullName>
        <shortName evidence="8">Glu-AdT subunit B</shortName>
        <ecNumber evidence="8">6.3.5.-</ecNumber>
    </recommendedName>
</protein>
<dbReference type="SUPFAM" id="SSF89095">
    <property type="entry name" value="GatB/YqeY motif"/>
    <property type="match status" value="2"/>
</dbReference>
<evidence type="ECO:0000256" key="7">
    <source>
        <dbReference type="ARBA" id="ARBA00047913"/>
    </source>
</evidence>
<evidence type="ECO:0000256" key="1">
    <source>
        <dbReference type="ARBA" id="ARBA00005306"/>
    </source>
</evidence>
<dbReference type="GO" id="GO:0032543">
    <property type="term" value="P:mitochondrial translation"/>
    <property type="evidence" value="ECO:0007669"/>
    <property type="project" value="UniProtKB-UniRule"/>
</dbReference>
<dbReference type="Gene3D" id="1.10.10.410">
    <property type="match status" value="1"/>
</dbReference>
<evidence type="ECO:0000313" key="11">
    <source>
        <dbReference type="EMBL" id="KAJ1930162.1"/>
    </source>
</evidence>
<feature type="compositionally biased region" description="Gly residues" evidence="9">
    <location>
        <begin position="234"/>
        <end position="244"/>
    </location>
</feature>
<dbReference type="PANTHER" id="PTHR11659">
    <property type="entry name" value="GLUTAMYL-TRNA GLN AMIDOTRANSFERASE SUBUNIT B MITOCHONDRIAL AND PROKARYOTIC PET112-RELATED"/>
    <property type="match status" value="1"/>
</dbReference>
<comment type="catalytic activity">
    <reaction evidence="6">
        <text>L-aspartyl-tRNA(Asn) + L-glutamine + ATP + H2O = L-asparaginyl-tRNA(Asn) + L-glutamate + ADP + phosphate + 2 H(+)</text>
        <dbReference type="Rhea" id="RHEA:14513"/>
        <dbReference type="Rhea" id="RHEA-COMP:9674"/>
        <dbReference type="Rhea" id="RHEA-COMP:9677"/>
        <dbReference type="ChEBI" id="CHEBI:15377"/>
        <dbReference type="ChEBI" id="CHEBI:15378"/>
        <dbReference type="ChEBI" id="CHEBI:29985"/>
        <dbReference type="ChEBI" id="CHEBI:30616"/>
        <dbReference type="ChEBI" id="CHEBI:43474"/>
        <dbReference type="ChEBI" id="CHEBI:58359"/>
        <dbReference type="ChEBI" id="CHEBI:78515"/>
        <dbReference type="ChEBI" id="CHEBI:78516"/>
        <dbReference type="ChEBI" id="CHEBI:456216"/>
    </reaction>
</comment>
<dbReference type="GO" id="GO:0070681">
    <property type="term" value="P:glutaminyl-tRNAGln biosynthesis via transamidation"/>
    <property type="evidence" value="ECO:0007669"/>
    <property type="project" value="UniProtKB-UniRule"/>
</dbReference>
<evidence type="ECO:0000256" key="3">
    <source>
        <dbReference type="ARBA" id="ARBA00022741"/>
    </source>
</evidence>
<dbReference type="InterPro" id="IPR023168">
    <property type="entry name" value="GatB_Yqey_C_2"/>
</dbReference>
<dbReference type="InterPro" id="IPR004413">
    <property type="entry name" value="GatB"/>
</dbReference>
<dbReference type="PANTHER" id="PTHR11659:SF0">
    <property type="entry name" value="GLUTAMYL-TRNA(GLN) AMIDOTRANSFERASE SUBUNIT B, MITOCHONDRIAL"/>
    <property type="match status" value="1"/>
</dbReference>
<dbReference type="EC" id="6.3.5.-" evidence="8"/>
<dbReference type="EMBL" id="JANBPT010000014">
    <property type="protein sequence ID" value="KAJ1930162.1"/>
    <property type="molecule type" value="Genomic_DNA"/>
</dbReference>
<keyword evidence="4 8" id="KW-0067">ATP-binding</keyword>
<evidence type="ECO:0000256" key="4">
    <source>
        <dbReference type="ARBA" id="ARBA00022840"/>
    </source>
</evidence>
<dbReference type="GO" id="GO:0005739">
    <property type="term" value="C:mitochondrion"/>
    <property type="evidence" value="ECO:0007669"/>
    <property type="project" value="UniProtKB-SubCell"/>
</dbReference>
<keyword evidence="8" id="KW-0496">Mitochondrion</keyword>
<evidence type="ECO:0000256" key="5">
    <source>
        <dbReference type="ARBA" id="ARBA00022917"/>
    </source>
</evidence>
<comment type="catalytic activity">
    <reaction evidence="7 8">
        <text>L-glutamyl-tRNA(Gln) + L-glutamine + ATP + H2O = L-glutaminyl-tRNA(Gln) + L-glutamate + ADP + phosphate + H(+)</text>
        <dbReference type="Rhea" id="RHEA:17521"/>
        <dbReference type="Rhea" id="RHEA-COMP:9681"/>
        <dbReference type="Rhea" id="RHEA-COMP:9684"/>
        <dbReference type="ChEBI" id="CHEBI:15377"/>
        <dbReference type="ChEBI" id="CHEBI:15378"/>
        <dbReference type="ChEBI" id="CHEBI:29985"/>
        <dbReference type="ChEBI" id="CHEBI:30616"/>
        <dbReference type="ChEBI" id="CHEBI:43474"/>
        <dbReference type="ChEBI" id="CHEBI:58359"/>
        <dbReference type="ChEBI" id="CHEBI:78520"/>
        <dbReference type="ChEBI" id="CHEBI:78521"/>
        <dbReference type="ChEBI" id="CHEBI:456216"/>
    </reaction>
</comment>
<comment type="similarity">
    <text evidence="1 8">Belongs to the GatB/GatE family. GatB subfamily.</text>
</comment>
<feature type="compositionally biased region" description="Basic and acidic residues" evidence="9">
    <location>
        <begin position="417"/>
        <end position="430"/>
    </location>
</feature>
<dbReference type="SUPFAM" id="SSF55931">
    <property type="entry name" value="Glutamine synthetase/guanido kinase"/>
    <property type="match status" value="2"/>
</dbReference>
<keyword evidence="3 8" id="KW-0547">Nucleotide-binding</keyword>
<comment type="subcellular location">
    <subcellularLocation>
        <location evidence="8">Mitochondrion</location>
    </subcellularLocation>
</comment>
<dbReference type="GO" id="GO:0030956">
    <property type="term" value="C:glutamyl-tRNA(Gln) amidotransferase complex"/>
    <property type="evidence" value="ECO:0007669"/>
    <property type="project" value="UniProtKB-UniRule"/>
</dbReference>
<dbReference type="InterPro" id="IPR018027">
    <property type="entry name" value="Asn/Gln_amidotransferase"/>
</dbReference>
<organism evidence="11 12">
    <name type="scientific">Tieghemiomyces parasiticus</name>
    <dbReference type="NCBI Taxonomy" id="78921"/>
    <lineage>
        <taxon>Eukaryota</taxon>
        <taxon>Fungi</taxon>
        <taxon>Fungi incertae sedis</taxon>
        <taxon>Zoopagomycota</taxon>
        <taxon>Kickxellomycotina</taxon>
        <taxon>Dimargaritomycetes</taxon>
        <taxon>Dimargaritales</taxon>
        <taxon>Dimargaritaceae</taxon>
        <taxon>Tieghemiomyces</taxon>
    </lineage>
</organism>
<dbReference type="GO" id="GO:0005524">
    <property type="term" value="F:ATP binding"/>
    <property type="evidence" value="ECO:0007669"/>
    <property type="project" value="UniProtKB-KW"/>
</dbReference>
<dbReference type="FunFam" id="1.10.10.410:FF:000001">
    <property type="entry name" value="Aspartyl/glutamyl-tRNA(Asn/Gln) amidotransferase subunit B"/>
    <property type="match status" value="1"/>
</dbReference>
<evidence type="ECO:0000256" key="9">
    <source>
        <dbReference type="SAM" id="MobiDB-lite"/>
    </source>
</evidence>
<reference evidence="11" key="1">
    <citation type="submission" date="2022-07" db="EMBL/GenBank/DDBJ databases">
        <title>Phylogenomic reconstructions and comparative analyses of Kickxellomycotina fungi.</title>
        <authorList>
            <person name="Reynolds N.K."/>
            <person name="Stajich J.E."/>
            <person name="Barry K."/>
            <person name="Grigoriev I.V."/>
            <person name="Crous P."/>
            <person name="Smith M.E."/>
        </authorList>
    </citation>
    <scope>NUCLEOTIDE SEQUENCE</scope>
    <source>
        <strain evidence="11">RSA 861</strain>
    </source>
</reference>
<dbReference type="InterPro" id="IPR003789">
    <property type="entry name" value="Asn/Gln_tRNA_amidoTrase-B-like"/>
</dbReference>
<proteinExistence type="inferred from homology"/>
<feature type="region of interest" description="Disordered" evidence="9">
    <location>
        <begin position="374"/>
        <end position="430"/>
    </location>
</feature>
<feature type="region of interest" description="Disordered" evidence="9">
    <location>
        <begin position="234"/>
        <end position="255"/>
    </location>
</feature>
<keyword evidence="12" id="KW-1185">Reference proteome</keyword>
<comment type="function">
    <text evidence="8">Allows the formation of correctly charged Gln-tRNA(Gln) through the transamidation of misacylated Glu-tRNA(Gln) in the mitochondria. The reaction takes place in the presence of glutamine and ATP through an activated gamma-phospho-Glu-tRNA(Gln).</text>
</comment>
<feature type="region of interest" description="Disordered" evidence="9">
    <location>
        <begin position="152"/>
        <end position="186"/>
    </location>
</feature>
<name>A0A9W8E2R0_9FUNG</name>
<dbReference type="OrthoDB" id="1722066at2759"/>
<keyword evidence="5 8" id="KW-0648">Protein biosynthesis</keyword>
<evidence type="ECO:0000313" key="12">
    <source>
        <dbReference type="Proteomes" id="UP001150569"/>
    </source>
</evidence>
<feature type="domain" description="Asn/Gln amidotransferase" evidence="10">
    <location>
        <begin position="488"/>
        <end position="651"/>
    </location>
</feature>
<dbReference type="Pfam" id="PF02934">
    <property type="entry name" value="GatB_N"/>
    <property type="match status" value="1"/>
</dbReference>
<comment type="subunit">
    <text evidence="8">Subunit of the heterotrimeric GatCAB amidotransferase (AdT) complex, composed of A, B and C subunits.</text>
</comment>
<sequence>MYPRFHPVTPNLTQVVQGRHRLWAPVIGLELHCQLKTQHKLFSPESQAVQSTTTPSASDLSGQPLTSPNRHVSLRDAAFPGTIPRLNPECLQRAVQVIHALGGQVQLTSRFDRKHYFYPDLPQGYQITQRSHPIGRGGSVAWSRWDVMAHGGAGTGGETAEWERGGRDGADGQDPAPTREAQTTAAVESIARSAVSNGPQAAALDLLNPIHHVRIEQIQLEQDTAKSLHGLGDMMGGLSEGGEGSSPSPSAKGTTTTTLVDLNRAGVALVEIVMAPDIRSAREAVVVIRKLQSILRAAGVSDVRMDEGSLRCDVNVSVRPIPEVSLTDETSPDWTFSPTSTVGGSPRVELKNLNSLKLIYLAIQAEVRRHVTALEQQQQPGDRDVTTSSSTNNHDTAISPTLTQETRGFDPTTGETFRLRSKEDAPDYRYMPETDVPAVRLTPNYVAHIVGRHCVPELPDDRRRRLVTTYGLGLPECHALMVEPGAVEFWEDVVARVARPVPAAKILPWLTSELYGQLKARQRDLASIVAPDEADAPDAPRLTAAQLASIVRTVDEGGISGKVGKTVLARMLDGDRRDALAIADAEGWRQVNDNDLVLRVCREIVQRHPDEVAKFHAGKVRLLGWLVGQVVKETKGKANPSAVKAVMTQVLKSTN</sequence>
<feature type="compositionally biased region" description="Basic and acidic residues" evidence="9">
    <location>
        <begin position="161"/>
        <end position="170"/>
    </location>
</feature>
<dbReference type="SMART" id="SM00845">
    <property type="entry name" value="GatB_Yqey"/>
    <property type="match status" value="1"/>
</dbReference>
<dbReference type="GO" id="GO:0050567">
    <property type="term" value="F:glutaminyl-tRNA synthase (glutamine-hydrolyzing) activity"/>
    <property type="evidence" value="ECO:0007669"/>
    <property type="project" value="UniProtKB-UniRule"/>
</dbReference>
<feature type="compositionally biased region" description="Polar residues" evidence="9">
    <location>
        <begin position="374"/>
        <end position="406"/>
    </location>
</feature>
<evidence type="ECO:0000256" key="6">
    <source>
        <dbReference type="ARBA" id="ARBA00047380"/>
    </source>
</evidence>
<dbReference type="Pfam" id="PF02637">
    <property type="entry name" value="GatB_Yqey"/>
    <property type="match status" value="1"/>
</dbReference>